<sequence length="34" mass="4032">VKSHISTLQKRICKKYYENYRHFATGAASHSFMK</sequence>
<dbReference type="Proteomes" id="UP000188268">
    <property type="component" value="Unassembled WGS sequence"/>
</dbReference>
<organism evidence="1 2">
    <name type="scientific">Corchorus capsularis</name>
    <name type="common">Jute</name>
    <dbReference type="NCBI Taxonomy" id="210143"/>
    <lineage>
        <taxon>Eukaryota</taxon>
        <taxon>Viridiplantae</taxon>
        <taxon>Streptophyta</taxon>
        <taxon>Embryophyta</taxon>
        <taxon>Tracheophyta</taxon>
        <taxon>Spermatophyta</taxon>
        <taxon>Magnoliopsida</taxon>
        <taxon>eudicotyledons</taxon>
        <taxon>Gunneridae</taxon>
        <taxon>Pentapetalae</taxon>
        <taxon>rosids</taxon>
        <taxon>malvids</taxon>
        <taxon>Malvales</taxon>
        <taxon>Malvaceae</taxon>
        <taxon>Grewioideae</taxon>
        <taxon>Apeibeae</taxon>
        <taxon>Corchorus</taxon>
    </lineage>
</organism>
<evidence type="ECO:0000313" key="1">
    <source>
        <dbReference type="EMBL" id="OMP05237.1"/>
    </source>
</evidence>
<keyword evidence="2" id="KW-1185">Reference proteome</keyword>
<evidence type="ECO:0000313" key="2">
    <source>
        <dbReference type="Proteomes" id="UP000188268"/>
    </source>
</evidence>
<feature type="non-terminal residue" evidence="1">
    <location>
        <position position="1"/>
    </location>
</feature>
<accession>A0A1R3KDR4</accession>
<dbReference type="Gramene" id="OMP05237">
    <property type="protein sequence ID" value="OMP05237"/>
    <property type="gene ID" value="CCACVL1_01988"/>
</dbReference>
<protein>
    <submittedName>
        <fullName evidence="1">Uncharacterized protein</fullName>
    </submittedName>
</protein>
<dbReference type="EMBL" id="AWWV01005451">
    <property type="protein sequence ID" value="OMP05237.1"/>
    <property type="molecule type" value="Genomic_DNA"/>
</dbReference>
<reference evidence="1 2" key="1">
    <citation type="submission" date="2013-09" db="EMBL/GenBank/DDBJ databases">
        <title>Corchorus capsularis genome sequencing.</title>
        <authorList>
            <person name="Alam M."/>
            <person name="Haque M.S."/>
            <person name="Islam M.S."/>
            <person name="Emdad E.M."/>
            <person name="Islam M.M."/>
            <person name="Ahmed B."/>
            <person name="Halim A."/>
            <person name="Hossen Q.M.M."/>
            <person name="Hossain M.Z."/>
            <person name="Ahmed R."/>
            <person name="Khan M.M."/>
            <person name="Islam R."/>
            <person name="Rashid M.M."/>
            <person name="Khan S.A."/>
            <person name="Rahman M.S."/>
            <person name="Alam M."/>
        </authorList>
    </citation>
    <scope>NUCLEOTIDE SEQUENCE [LARGE SCALE GENOMIC DNA]</scope>
    <source>
        <strain evidence="2">cv. CVL-1</strain>
        <tissue evidence="1">Whole seedling</tissue>
    </source>
</reference>
<dbReference type="AlphaFoldDB" id="A0A1R3KDR4"/>
<comment type="caution">
    <text evidence="1">The sequence shown here is derived from an EMBL/GenBank/DDBJ whole genome shotgun (WGS) entry which is preliminary data.</text>
</comment>
<proteinExistence type="predicted"/>
<name>A0A1R3KDR4_COCAP</name>
<gene>
    <name evidence="1" type="ORF">CCACVL1_01988</name>
</gene>